<evidence type="ECO:0000256" key="3">
    <source>
        <dbReference type="PROSITE-ProRule" id="PRU00023"/>
    </source>
</evidence>
<keyword evidence="2 3" id="KW-0040">ANK repeat</keyword>
<evidence type="ECO:0000313" key="5">
    <source>
        <dbReference type="Proteomes" id="UP000027195"/>
    </source>
</evidence>
<evidence type="ECO:0000256" key="1">
    <source>
        <dbReference type="ARBA" id="ARBA00022737"/>
    </source>
</evidence>
<dbReference type="HOGENOM" id="CLU_000134_18_0_1"/>
<dbReference type="EMBL" id="KL198024">
    <property type="protein sequence ID" value="KDQ17289.1"/>
    <property type="molecule type" value="Genomic_DNA"/>
</dbReference>
<dbReference type="OrthoDB" id="194358at2759"/>
<dbReference type="Gene3D" id="1.25.40.20">
    <property type="entry name" value="Ankyrin repeat-containing domain"/>
    <property type="match status" value="3"/>
</dbReference>
<gene>
    <name evidence="4" type="ORF">BOTBODRAFT_105880</name>
</gene>
<dbReference type="InterPro" id="IPR036770">
    <property type="entry name" value="Ankyrin_rpt-contain_sf"/>
</dbReference>
<feature type="repeat" description="ANK" evidence="3">
    <location>
        <begin position="14"/>
        <end position="57"/>
    </location>
</feature>
<dbReference type="STRING" id="930990.A0A067MP16"/>
<evidence type="ECO:0000256" key="2">
    <source>
        <dbReference type="ARBA" id="ARBA00023043"/>
    </source>
</evidence>
<dbReference type="SUPFAM" id="SSF48403">
    <property type="entry name" value="Ankyrin repeat"/>
    <property type="match status" value="1"/>
</dbReference>
<dbReference type="Pfam" id="PF00023">
    <property type="entry name" value="Ank"/>
    <property type="match status" value="1"/>
</dbReference>
<dbReference type="SMART" id="SM00248">
    <property type="entry name" value="ANK"/>
    <property type="match status" value="6"/>
</dbReference>
<keyword evidence="1" id="KW-0677">Repeat</keyword>
<dbReference type="InterPro" id="IPR002110">
    <property type="entry name" value="Ankyrin_rpt"/>
</dbReference>
<dbReference type="AlphaFoldDB" id="A0A067MP16"/>
<sequence length="267" mass="28158">MIELNANLHIPDEVGRQPLHHAAYWSHAGAIKGSFDARPAIMRLLLDAGAELEAKDNNGDTPLSLANENGRVSSSAIRALVEAGAELGAQNAYGNTPLLLSAMQGSAPTVRLLLLVGADPRSRSPNRSTPLHFAFALMGHPEGPAAISALLATVGMDINAKDRDGRTPLCRAVFHGSSPAIRVLQGAGAQPSPRYFPSSVDPVQLLAEAMRNEDGVQIADLLLQTGLKPDARGASGLTPIQFAISIRSLPLLRRLLSHTVGLSVRSM</sequence>
<dbReference type="Proteomes" id="UP000027195">
    <property type="component" value="Unassembled WGS sequence"/>
</dbReference>
<accession>A0A067MP16</accession>
<feature type="repeat" description="ANK" evidence="3">
    <location>
        <begin position="93"/>
        <end position="125"/>
    </location>
</feature>
<protein>
    <submittedName>
        <fullName evidence="4">Uncharacterized protein</fullName>
    </submittedName>
</protein>
<dbReference type="PROSITE" id="PS50088">
    <property type="entry name" value="ANK_REPEAT"/>
    <property type="match status" value="3"/>
</dbReference>
<proteinExistence type="predicted"/>
<dbReference type="PANTHER" id="PTHR24126:SF14">
    <property type="entry name" value="ANK_REP_REGION DOMAIN-CONTAINING PROTEIN"/>
    <property type="match status" value="1"/>
</dbReference>
<feature type="repeat" description="ANK" evidence="3">
    <location>
        <begin position="58"/>
        <end position="92"/>
    </location>
</feature>
<dbReference type="PROSITE" id="PS50297">
    <property type="entry name" value="ANK_REP_REGION"/>
    <property type="match status" value="2"/>
</dbReference>
<dbReference type="InParanoid" id="A0A067MP16"/>
<dbReference type="Pfam" id="PF12796">
    <property type="entry name" value="Ank_2"/>
    <property type="match status" value="1"/>
</dbReference>
<evidence type="ECO:0000313" key="4">
    <source>
        <dbReference type="EMBL" id="KDQ17289.1"/>
    </source>
</evidence>
<name>A0A067MP16_BOTB1</name>
<reference evidence="5" key="1">
    <citation type="journal article" date="2014" name="Proc. Natl. Acad. Sci. U.S.A.">
        <title>Extensive sampling of basidiomycete genomes demonstrates inadequacy of the white-rot/brown-rot paradigm for wood decay fungi.</title>
        <authorList>
            <person name="Riley R."/>
            <person name="Salamov A.A."/>
            <person name="Brown D.W."/>
            <person name="Nagy L.G."/>
            <person name="Floudas D."/>
            <person name="Held B.W."/>
            <person name="Levasseur A."/>
            <person name="Lombard V."/>
            <person name="Morin E."/>
            <person name="Otillar R."/>
            <person name="Lindquist E.A."/>
            <person name="Sun H."/>
            <person name="LaButti K.M."/>
            <person name="Schmutz J."/>
            <person name="Jabbour D."/>
            <person name="Luo H."/>
            <person name="Baker S.E."/>
            <person name="Pisabarro A.G."/>
            <person name="Walton J.D."/>
            <person name="Blanchette R.A."/>
            <person name="Henrissat B."/>
            <person name="Martin F."/>
            <person name="Cullen D."/>
            <person name="Hibbett D.S."/>
            <person name="Grigoriev I.V."/>
        </authorList>
    </citation>
    <scope>NUCLEOTIDE SEQUENCE [LARGE SCALE GENOMIC DNA]</scope>
    <source>
        <strain evidence="5">FD-172 SS1</strain>
    </source>
</reference>
<dbReference type="PANTHER" id="PTHR24126">
    <property type="entry name" value="ANKYRIN REPEAT, PH AND SEC7 DOMAIN CONTAINING PROTEIN SECG-RELATED"/>
    <property type="match status" value="1"/>
</dbReference>
<keyword evidence="5" id="KW-1185">Reference proteome</keyword>
<organism evidence="4 5">
    <name type="scientific">Botryobasidium botryosum (strain FD-172 SS1)</name>
    <dbReference type="NCBI Taxonomy" id="930990"/>
    <lineage>
        <taxon>Eukaryota</taxon>
        <taxon>Fungi</taxon>
        <taxon>Dikarya</taxon>
        <taxon>Basidiomycota</taxon>
        <taxon>Agaricomycotina</taxon>
        <taxon>Agaricomycetes</taxon>
        <taxon>Cantharellales</taxon>
        <taxon>Botryobasidiaceae</taxon>
        <taxon>Botryobasidium</taxon>
    </lineage>
</organism>